<reference evidence="1 2" key="1">
    <citation type="submission" date="2019-06" db="EMBL/GenBank/DDBJ databases">
        <authorList>
            <person name="Broberg M."/>
        </authorList>
    </citation>
    <scope>NUCLEOTIDE SEQUENCE [LARGE SCALE GENOMIC DNA]</scope>
</reference>
<organism evidence="1 2">
    <name type="scientific">Bionectria ochroleuca</name>
    <name type="common">Gliocladium roseum</name>
    <dbReference type="NCBI Taxonomy" id="29856"/>
    <lineage>
        <taxon>Eukaryota</taxon>
        <taxon>Fungi</taxon>
        <taxon>Dikarya</taxon>
        <taxon>Ascomycota</taxon>
        <taxon>Pezizomycotina</taxon>
        <taxon>Sordariomycetes</taxon>
        <taxon>Hypocreomycetidae</taxon>
        <taxon>Hypocreales</taxon>
        <taxon>Bionectriaceae</taxon>
        <taxon>Clonostachys</taxon>
    </lineage>
</organism>
<keyword evidence="2" id="KW-1185">Reference proteome</keyword>
<sequence length="494" mass="55687">MSLVDDQLPLSIYARVSGELNGPNACPFLSTAEVARLLAAGGLKEQYTQLGGCTSQPSFFLPRSKWPKADESKLTSRANLSSEEVIEEIGPVSPMRPWKDPIWQENQGLSRAPTWKEHMTDVRNGLVEIQEEKPLSQATMNSLLTIMAYGLEGVVSKLPAPLRVSMTTKIFDYTPEFYSSDPADFTYLPGTELVRGEHTGGLPYPNVAWFNMAGRRLLVGAIEFYEGNNNKGINWATIIFDRQTATLYYIDTSTSGRDERFKAACCSVKAFWTHQGYPYAFNAYCLNLPPQDKLASSGVLSLFTLWIMIRGLVGSDLRSLDLTQVLPVDATLCDNTLRLPIATWHYWSDTEVSIRQARGMLTAICCNELGIRKTKILRRTGRPRDLHGAAQFQYDKFGNSGFVYTDFTDLGGFLPIDILQVKRRLPNWIRIFEAPLTEPKNRTREPCAWKPAKPTLSPDQLPPPQHWFRCPCADGIHSAMMPWPAYIPQQRVWY</sequence>
<dbReference type="EMBL" id="CABFNS010000774">
    <property type="protein sequence ID" value="VUC27713.1"/>
    <property type="molecule type" value="Genomic_DNA"/>
</dbReference>
<evidence type="ECO:0000313" key="1">
    <source>
        <dbReference type="EMBL" id="VUC27713.1"/>
    </source>
</evidence>
<proteinExistence type="predicted"/>
<dbReference type="Proteomes" id="UP000766486">
    <property type="component" value="Unassembled WGS sequence"/>
</dbReference>
<gene>
    <name evidence="1" type="ORF">CLO192961_LOCUS218203</name>
</gene>
<protein>
    <recommendedName>
        <fullName evidence="3">Fungal-type protein kinase domain-containing protein</fullName>
    </recommendedName>
</protein>
<evidence type="ECO:0000313" key="2">
    <source>
        <dbReference type="Proteomes" id="UP000766486"/>
    </source>
</evidence>
<name>A0ABY6U9F1_BIOOC</name>
<accession>A0ABY6U9F1</accession>
<comment type="caution">
    <text evidence="1">The sequence shown here is derived from an EMBL/GenBank/DDBJ whole genome shotgun (WGS) entry which is preliminary data.</text>
</comment>
<evidence type="ECO:0008006" key="3">
    <source>
        <dbReference type="Google" id="ProtNLM"/>
    </source>
</evidence>